<name>A0A2U9BVI3_SCOMX</name>
<accession>A0A2U9BVI3</accession>
<dbReference type="Proteomes" id="UP000246464">
    <property type="component" value="Chromosome 9"/>
</dbReference>
<gene>
    <name evidence="1" type="ORF">SMAX5B_019352</name>
</gene>
<reference evidence="1 2" key="1">
    <citation type="submission" date="2017-12" db="EMBL/GenBank/DDBJ databases">
        <title>Integrating genomic resources of turbot (Scophthalmus maximus) in depth evaluation of genetic and physical mapping variation across individuals.</title>
        <authorList>
            <person name="Martinez P."/>
        </authorList>
    </citation>
    <scope>NUCLEOTIDE SEQUENCE [LARGE SCALE GENOMIC DNA]</scope>
</reference>
<proteinExistence type="predicted"/>
<keyword evidence="2" id="KW-1185">Reference proteome</keyword>
<dbReference type="AlphaFoldDB" id="A0A2U9BVI3"/>
<evidence type="ECO:0000313" key="1">
    <source>
        <dbReference type="EMBL" id="AWP07670.1"/>
    </source>
</evidence>
<evidence type="ECO:0000313" key="2">
    <source>
        <dbReference type="Proteomes" id="UP000246464"/>
    </source>
</evidence>
<sequence>MKEDDIKINRCDEHLPVEALWTHAEEVNLFLLLCADVELCCAGEKTMQGVVVLLRR</sequence>
<dbReference type="EMBL" id="CP026251">
    <property type="protein sequence ID" value="AWP07670.1"/>
    <property type="molecule type" value="Genomic_DNA"/>
</dbReference>
<protein>
    <submittedName>
        <fullName evidence="1">Uncharacterized protein</fullName>
    </submittedName>
</protein>
<organism evidence="1 2">
    <name type="scientific">Scophthalmus maximus</name>
    <name type="common">Turbot</name>
    <name type="synonym">Psetta maxima</name>
    <dbReference type="NCBI Taxonomy" id="52904"/>
    <lineage>
        <taxon>Eukaryota</taxon>
        <taxon>Metazoa</taxon>
        <taxon>Chordata</taxon>
        <taxon>Craniata</taxon>
        <taxon>Vertebrata</taxon>
        <taxon>Euteleostomi</taxon>
        <taxon>Actinopterygii</taxon>
        <taxon>Neopterygii</taxon>
        <taxon>Teleostei</taxon>
        <taxon>Neoteleostei</taxon>
        <taxon>Acanthomorphata</taxon>
        <taxon>Carangaria</taxon>
        <taxon>Pleuronectiformes</taxon>
        <taxon>Pleuronectoidei</taxon>
        <taxon>Scophthalmidae</taxon>
        <taxon>Scophthalmus</taxon>
    </lineage>
</organism>